<sequence>MKDINFFEPYVSKQRGTEIKRFVLYLAILVTIIGVFSYPIFNFAKIKIIEKEITAMKANLETPEIVEQIQRVEEKEGAADSTRNELKIIENIDQEIANLDSINEVLLYGIFSTIPENLYFHSMNLSTNMIVINGRSNDKTAIAELEHNLRLTQIFEEIFIPSISLQEEIYSFIIELKVKDVN</sequence>
<evidence type="ECO:0000313" key="3">
    <source>
        <dbReference type="Proteomes" id="UP000199568"/>
    </source>
</evidence>
<dbReference type="Pfam" id="PF05137">
    <property type="entry name" value="PilN"/>
    <property type="match status" value="1"/>
</dbReference>
<dbReference type="AlphaFoldDB" id="A0A1H9YQJ9"/>
<dbReference type="PANTHER" id="PTHR40278">
    <property type="entry name" value="DNA UTILIZATION PROTEIN HOFN"/>
    <property type="match status" value="1"/>
</dbReference>
<dbReference type="OrthoDB" id="1707667at2"/>
<evidence type="ECO:0000256" key="1">
    <source>
        <dbReference type="SAM" id="Phobius"/>
    </source>
</evidence>
<accession>A0A1H9YQJ9</accession>
<feature type="transmembrane region" description="Helical" evidence="1">
    <location>
        <begin position="22"/>
        <end position="41"/>
    </location>
</feature>
<dbReference type="EMBL" id="FOHU01000001">
    <property type="protein sequence ID" value="SES71337.1"/>
    <property type="molecule type" value="Genomic_DNA"/>
</dbReference>
<dbReference type="RefSeq" id="WP_090438362.1">
    <property type="nucleotide sequence ID" value="NZ_FOHU01000001.1"/>
</dbReference>
<dbReference type="PANTHER" id="PTHR40278:SF1">
    <property type="entry name" value="DNA UTILIZATION PROTEIN HOFN"/>
    <property type="match status" value="1"/>
</dbReference>
<keyword evidence="1" id="KW-0472">Membrane</keyword>
<dbReference type="InterPro" id="IPR007813">
    <property type="entry name" value="PilN"/>
</dbReference>
<dbReference type="Proteomes" id="UP000199568">
    <property type="component" value="Unassembled WGS sequence"/>
</dbReference>
<proteinExistence type="predicted"/>
<protein>
    <submittedName>
        <fullName evidence="2">Fimbrial assembly protein (PilN)</fullName>
    </submittedName>
</protein>
<keyword evidence="3" id="KW-1185">Reference proteome</keyword>
<reference evidence="2 3" key="1">
    <citation type="submission" date="2016-10" db="EMBL/GenBank/DDBJ databases">
        <authorList>
            <person name="de Groot N.N."/>
        </authorList>
    </citation>
    <scope>NUCLEOTIDE SEQUENCE [LARGE SCALE GENOMIC DNA]</scope>
    <source>
        <strain evidence="2 3">DSM 18979</strain>
    </source>
</reference>
<gene>
    <name evidence="2" type="ORF">SAMN05660297_00353</name>
</gene>
<dbReference type="STRING" id="426128.SAMN05660297_00353"/>
<dbReference type="InterPro" id="IPR052534">
    <property type="entry name" value="Extracell_DNA_Util/SecSys_Comp"/>
</dbReference>
<name>A0A1H9YQJ9_9FIRM</name>
<keyword evidence="1" id="KW-1133">Transmembrane helix</keyword>
<organism evidence="2 3">
    <name type="scientific">Natronincola peptidivorans</name>
    <dbReference type="NCBI Taxonomy" id="426128"/>
    <lineage>
        <taxon>Bacteria</taxon>
        <taxon>Bacillati</taxon>
        <taxon>Bacillota</taxon>
        <taxon>Clostridia</taxon>
        <taxon>Peptostreptococcales</taxon>
        <taxon>Natronincolaceae</taxon>
        <taxon>Natronincola</taxon>
    </lineage>
</organism>
<keyword evidence="1" id="KW-0812">Transmembrane</keyword>
<evidence type="ECO:0000313" key="2">
    <source>
        <dbReference type="EMBL" id="SES71337.1"/>
    </source>
</evidence>